<keyword evidence="3" id="KW-1185">Reference proteome</keyword>
<accession>A0A9Q0S652</accession>
<dbReference type="EMBL" id="WJQU01000001">
    <property type="protein sequence ID" value="KAJ6646822.1"/>
    <property type="molecule type" value="Genomic_DNA"/>
</dbReference>
<feature type="compositionally biased region" description="Low complexity" evidence="1">
    <location>
        <begin position="61"/>
        <end position="71"/>
    </location>
</feature>
<comment type="caution">
    <text evidence="2">The sequence shown here is derived from an EMBL/GenBank/DDBJ whole genome shotgun (WGS) entry which is preliminary data.</text>
</comment>
<sequence>MKNLDDLEQQLRWTAFQYKSTLPDRIYDSMKKTTCTRNCSYNKDNVSTTERNDESKDSDCDTCGSSSSSSNDTDDNAKVMKK</sequence>
<evidence type="ECO:0000256" key="1">
    <source>
        <dbReference type="SAM" id="MobiDB-lite"/>
    </source>
</evidence>
<feature type="region of interest" description="Disordered" evidence="1">
    <location>
        <begin position="41"/>
        <end position="82"/>
    </location>
</feature>
<reference evidence="2" key="1">
    <citation type="submission" date="2022-07" db="EMBL/GenBank/DDBJ databases">
        <authorList>
            <person name="Trinca V."/>
            <person name="Uliana J.V.C."/>
            <person name="Torres T.T."/>
            <person name="Ward R.J."/>
            <person name="Monesi N."/>
        </authorList>
    </citation>
    <scope>NUCLEOTIDE SEQUENCE</scope>
    <source>
        <strain evidence="2">HSMRA1968</strain>
        <tissue evidence="2">Whole embryos</tissue>
    </source>
</reference>
<evidence type="ECO:0000313" key="3">
    <source>
        <dbReference type="Proteomes" id="UP001151699"/>
    </source>
</evidence>
<gene>
    <name evidence="2" type="ORF">Bhyg_02036</name>
</gene>
<feature type="compositionally biased region" description="Basic and acidic residues" evidence="1">
    <location>
        <begin position="50"/>
        <end position="59"/>
    </location>
</feature>
<organism evidence="2 3">
    <name type="scientific">Pseudolycoriella hygida</name>
    <dbReference type="NCBI Taxonomy" id="35572"/>
    <lineage>
        <taxon>Eukaryota</taxon>
        <taxon>Metazoa</taxon>
        <taxon>Ecdysozoa</taxon>
        <taxon>Arthropoda</taxon>
        <taxon>Hexapoda</taxon>
        <taxon>Insecta</taxon>
        <taxon>Pterygota</taxon>
        <taxon>Neoptera</taxon>
        <taxon>Endopterygota</taxon>
        <taxon>Diptera</taxon>
        <taxon>Nematocera</taxon>
        <taxon>Sciaroidea</taxon>
        <taxon>Sciaridae</taxon>
        <taxon>Pseudolycoriella</taxon>
    </lineage>
</organism>
<protein>
    <submittedName>
        <fullName evidence="2">Uncharacterized protein</fullName>
    </submittedName>
</protein>
<proteinExistence type="predicted"/>
<name>A0A9Q0S652_9DIPT</name>
<evidence type="ECO:0000313" key="2">
    <source>
        <dbReference type="EMBL" id="KAJ6646822.1"/>
    </source>
</evidence>
<dbReference type="Proteomes" id="UP001151699">
    <property type="component" value="Chromosome A"/>
</dbReference>
<dbReference type="AlphaFoldDB" id="A0A9Q0S652"/>
<feature type="non-terminal residue" evidence="2">
    <location>
        <position position="82"/>
    </location>
</feature>